<dbReference type="InterPro" id="IPR011034">
    <property type="entry name" value="Formyl_transferase-like_C_sf"/>
</dbReference>
<dbReference type="Pfam" id="PF02911">
    <property type="entry name" value="Formyl_trans_C"/>
    <property type="match status" value="1"/>
</dbReference>
<dbReference type="NCBIfam" id="TIGR00460">
    <property type="entry name" value="fmt"/>
    <property type="match status" value="1"/>
</dbReference>
<evidence type="ECO:0000313" key="11">
    <source>
        <dbReference type="EMBL" id="MFD2835215.1"/>
    </source>
</evidence>
<evidence type="ECO:0000256" key="2">
    <source>
        <dbReference type="ARBA" id="ARBA00010699"/>
    </source>
</evidence>
<dbReference type="Gene3D" id="3.10.25.10">
    <property type="entry name" value="Formyl transferase, C-terminal domain"/>
    <property type="match status" value="1"/>
</dbReference>
<dbReference type="InterPro" id="IPR005794">
    <property type="entry name" value="Fmt"/>
</dbReference>
<accession>A0ABW5X9H1</accession>
<dbReference type="SUPFAM" id="SSF50486">
    <property type="entry name" value="FMT C-terminal domain-like"/>
    <property type="match status" value="1"/>
</dbReference>
<dbReference type="CDD" id="cd08646">
    <property type="entry name" value="FMT_core_Met-tRNA-FMT_N"/>
    <property type="match status" value="1"/>
</dbReference>
<comment type="function">
    <text evidence="1 8">Attaches a formyl group to the free amino group of methionyl-tRNA(fMet). The formyl group appears to play a dual role in the initiator identity of N-formylmethionyl-tRNA by promoting its recognition by IF2 and preventing the misappropriation of this tRNA by the elongation apparatus.</text>
</comment>
<dbReference type="InterPro" id="IPR037022">
    <property type="entry name" value="Formyl_trans_C_sf"/>
</dbReference>
<sequence>MRELRVLFMGTPEFAVESLKAILEADFKVVGVITAPDRPAGRGRKLTESAVKKFAVSKNLKILQPTNLKSEDFQEEIKELNPNVSVVVAFRMLPEWLWKFPEFGTFNLHASLLPDYRGAAPINWAIMNGENRTGITTFFIDENIDTGATILQQEVKIEKHENVGHLHDKLMEKGSALVVKTLHQIQKDNIERIPQKDNGHLKKAPKLDKENTKIDWNLPLKDIYNHIRGLNPYPGAWCYLENSSEEFQVKIFDVEVISQEHHLPTGTVTVQEKKIKVAAKNGFIIIKQIQLPGKKRMDAKDLLNGYHFAPDSKLG</sequence>
<reference evidence="12" key="1">
    <citation type="journal article" date="2019" name="Int. J. Syst. Evol. Microbiol.">
        <title>The Global Catalogue of Microorganisms (GCM) 10K type strain sequencing project: providing services to taxonomists for standard genome sequencing and annotation.</title>
        <authorList>
            <consortium name="The Broad Institute Genomics Platform"/>
            <consortium name="The Broad Institute Genome Sequencing Center for Infectious Disease"/>
            <person name="Wu L."/>
            <person name="Ma J."/>
        </authorList>
    </citation>
    <scope>NUCLEOTIDE SEQUENCE [LARGE SCALE GENOMIC DNA]</scope>
    <source>
        <strain evidence="12">KCTC 52925</strain>
    </source>
</reference>
<evidence type="ECO:0000256" key="4">
    <source>
        <dbReference type="ARBA" id="ARBA00016014"/>
    </source>
</evidence>
<proteinExistence type="inferred from homology"/>
<dbReference type="PANTHER" id="PTHR11138">
    <property type="entry name" value="METHIONYL-TRNA FORMYLTRANSFERASE"/>
    <property type="match status" value="1"/>
</dbReference>
<feature type="binding site" evidence="8">
    <location>
        <begin position="111"/>
        <end position="114"/>
    </location>
    <ligand>
        <name>(6S)-5,6,7,8-tetrahydrofolate</name>
        <dbReference type="ChEBI" id="CHEBI:57453"/>
    </ligand>
</feature>
<dbReference type="CDD" id="cd08704">
    <property type="entry name" value="Met_tRNA_FMT_C"/>
    <property type="match status" value="1"/>
</dbReference>
<evidence type="ECO:0000313" key="12">
    <source>
        <dbReference type="Proteomes" id="UP001597438"/>
    </source>
</evidence>
<organism evidence="11 12">
    <name type="scientific">Christiangramia antarctica</name>
    <dbReference type="NCBI Taxonomy" id="2058158"/>
    <lineage>
        <taxon>Bacteria</taxon>
        <taxon>Pseudomonadati</taxon>
        <taxon>Bacteroidota</taxon>
        <taxon>Flavobacteriia</taxon>
        <taxon>Flavobacteriales</taxon>
        <taxon>Flavobacteriaceae</taxon>
        <taxon>Christiangramia</taxon>
    </lineage>
</organism>
<dbReference type="InterPro" id="IPR041711">
    <property type="entry name" value="Met-tRNA-FMT_N"/>
</dbReference>
<keyword evidence="6 8" id="KW-0648">Protein biosynthesis</keyword>
<evidence type="ECO:0000259" key="10">
    <source>
        <dbReference type="Pfam" id="PF02911"/>
    </source>
</evidence>
<name>A0ABW5X9H1_9FLAO</name>
<feature type="domain" description="Formyl transferase N-terminal" evidence="9">
    <location>
        <begin position="5"/>
        <end position="181"/>
    </location>
</feature>
<comment type="similarity">
    <text evidence="2 8">Belongs to the Fmt family.</text>
</comment>
<evidence type="ECO:0000259" key="9">
    <source>
        <dbReference type="Pfam" id="PF00551"/>
    </source>
</evidence>
<dbReference type="EC" id="2.1.2.9" evidence="3 8"/>
<dbReference type="InterPro" id="IPR044135">
    <property type="entry name" value="Met-tRNA-FMT_C"/>
</dbReference>
<evidence type="ECO:0000256" key="7">
    <source>
        <dbReference type="ARBA" id="ARBA00048558"/>
    </source>
</evidence>
<evidence type="ECO:0000256" key="1">
    <source>
        <dbReference type="ARBA" id="ARBA00002606"/>
    </source>
</evidence>
<protein>
    <recommendedName>
        <fullName evidence="4 8">Methionyl-tRNA formyltransferase</fullName>
        <ecNumber evidence="3 8">2.1.2.9</ecNumber>
    </recommendedName>
</protein>
<dbReference type="InterPro" id="IPR002376">
    <property type="entry name" value="Formyl_transf_N"/>
</dbReference>
<dbReference type="Pfam" id="PF00551">
    <property type="entry name" value="Formyl_trans_N"/>
    <property type="match status" value="1"/>
</dbReference>
<dbReference type="Proteomes" id="UP001597438">
    <property type="component" value="Unassembled WGS sequence"/>
</dbReference>
<dbReference type="SUPFAM" id="SSF53328">
    <property type="entry name" value="Formyltransferase"/>
    <property type="match status" value="1"/>
</dbReference>
<evidence type="ECO:0000256" key="6">
    <source>
        <dbReference type="ARBA" id="ARBA00022917"/>
    </source>
</evidence>
<keyword evidence="5 8" id="KW-0808">Transferase</keyword>
<feature type="domain" description="Formyl transferase C-terminal" evidence="10">
    <location>
        <begin position="206"/>
        <end position="306"/>
    </location>
</feature>
<evidence type="ECO:0000256" key="8">
    <source>
        <dbReference type="HAMAP-Rule" id="MF_00182"/>
    </source>
</evidence>
<keyword evidence="12" id="KW-1185">Reference proteome</keyword>
<dbReference type="RefSeq" id="WP_251742390.1">
    <property type="nucleotide sequence ID" value="NZ_JBHUOJ010000038.1"/>
</dbReference>
<dbReference type="Gene3D" id="3.40.50.170">
    <property type="entry name" value="Formyl transferase, N-terminal domain"/>
    <property type="match status" value="1"/>
</dbReference>
<dbReference type="GO" id="GO:0004479">
    <property type="term" value="F:methionyl-tRNA formyltransferase activity"/>
    <property type="evidence" value="ECO:0007669"/>
    <property type="project" value="UniProtKB-EC"/>
</dbReference>
<dbReference type="InterPro" id="IPR005793">
    <property type="entry name" value="Formyl_trans_C"/>
</dbReference>
<comment type="catalytic activity">
    <reaction evidence="7 8">
        <text>L-methionyl-tRNA(fMet) + (6R)-10-formyltetrahydrofolate = N-formyl-L-methionyl-tRNA(fMet) + (6S)-5,6,7,8-tetrahydrofolate + H(+)</text>
        <dbReference type="Rhea" id="RHEA:24380"/>
        <dbReference type="Rhea" id="RHEA-COMP:9952"/>
        <dbReference type="Rhea" id="RHEA-COMP:9953"/>
        <dbReference type="ChEBI" id="CHEBI:15378"/>
        <dbReference type="ChEBI" id="CHEBI:57453"/>
        <dbReference type="ChEBI" id="CHEBI:78530"/>
        <dbReference type="ChEBI" id="CHEBI:78844"/>
        <dbReference type="ChEBI" id="CHEBI:195366"/>
        <dbReference type="EC" id="2.1.2.9"/>
    </reaction>
</comment>
<dbReference type="PANTHER" id="PTHR11138:SF5">
    <property type="entry name" value="METHIONYL-TRNA FORMYLTRANSFERASE, MITOCHONDRIAL"/>
    <property type="match status" value="1"/>
</dbReference>
<comment type="caution">
    <text evidence="11">The sequence shown here is derived from an EMBL/GenBank/DDBJ whole genome shotgun (WGS) entry which is preliminary data.</text>
</comment>
<dbReference type="InterPro" id="IPR036477">
    <property type="entry name" value="Formyl_transf_N_sf"/>
</dbReference>
<dbReference type="HAMAP" id="MF_00182">
    <property type="entry name" value="Formyl_trans"/>
    <property type="match status" value="1"/>
</dbReference>
<gene>
    <name evidence="8 11" type="primary">fmt</name>
    <name evidence="11" type="ORF">ACFSYS_18130</name>
</gene>
<evidence type="ECO:0000256" key="3">
    <source>
        <dbReference type="ARBA" id="ARBA00012261"/>
    </source>
</evidence>
<evidence type="ECO:0000256" key="5">
    <source>
        <dbReference type="ARBA" id="ARBA00022679"/>
    </source>
</evidence>
<dbReference type="EMBL" id="JBHUOJ010000038">
    <property type="protein sequence ID" value="MFD2835215.1"/>
    <property type="molecule type" value="Genomic_DNA"/>
</dbReference>